<sequence>MSGVNPVTAWIKSRMETYKGREEWFEDRIAENSINAQKFSDERHGPFKPHNVYQSEMRTRPNFRPNAAISSLAGSEAGDAGSFRAMRYYQGESAKRRDEILTELAKSG</sequence>
<keyword evidence="2" id="KW-1185">Reference proteome</keyword>
<dbReference type="Proteomes" id="UP001530400">
    <property type="component" value="Unassembled WGS sequence"/>
</dbReference>
<organism evidence="1 2">
    <name type="scientific">Cyclotella atomus</name>
    <dbReference type="NCBI Taxonomy" id="382360"/>
    <lineage>
        <taxon>Eukaryota</taxon>
        <taxon>Sar</taxon>
        <taxon>Stramenopiles</taxon>
        <taxon>Ochrophyta</taxon>
        <taxon>Bacillariophyta</taxon>
        <taxon>Coscinodiscophyceae</taxon>
        <taxon>Thalassiosirophycidae</taxon>
        <taxon>Stephanodiscales</taxon>
        <taxon>Stephanodiscaceae</taxon>
        <taxon>Cyclotella</taxon>
    </lineage>
</organism>
<gene>
    <name evidence="1" type="ORF">ACHAWO_002773</name>
</gene>
<comment type="caution">
    <text evidence="1">The sequence shown here is derived from an EMBL/GenBank/DDBJ whole genome shotgun (WGS) entry which is preliminary data.</text>
</comment>
<protein>
    <submittedName>
        <fullName evidence="1">Uncharacterized protein</fullName>
    </submittedName>
</protein>
<reference evidence="1 2" key="1">
    <citation type="submission" date="2024-10" db="EMBL/GenBank/DDBJ databases">
        <title>Updated reference genomes for cyclostephanoid diatoms.</title>
        <authorList>
            <person name="Roberts W.R."/>
            <person name="Alverson A.J."/>
        </authorList>
    </citation>
    <scope>NUCLEOTIDE SEQUENCE [LARGE SCALE GENOMIC DNA]</scope>
    <source>
        <strain evidence="1 2">AJA010-31</strain>
    </source>
</reference>
<evidence type="ECO:0000313" key="1">
    <source>
        <dbReference type="EMBL" id="KAL3774030.1"/>
    </source>
</evidence>
<accession>A0ABD3NKV3</accession>
<name>A0ABD3NKV3_9STRA</name>
<dbReference type="AlphaFoldDB" id="A0ABD3NKV3"/>
<evidence type="ECO:0000313" key="2">
    <source>
        <dbReference type="Proteomes" id="UP001530400"/>
    </source>
</evidence>
<dbReference type="EMBL" id="JALLPJ020001212">
    <property type="protein sequence ID" value="KAL3774030.1"/>
    <property type="molecule type" value="Genomic_DNA"/>
</dbReference>
<proteinExistence type="predicted"/>